<dbReference type="EMBL" id="OZ004258">
    <property type="protein sequence ID" value="CAK7913734.1"/>
    <property type="molecule type" value="Genomic_DNA"/>
</dbReference>
<organism evidence="2 3">
    <name type="scientific">[Candida] anglica</name>
    <dbReference type="NCBI Taxonomy" id="148631"/>
    <lineage>
        <taxon>Eukaryota</taxon>
        <taxon>Fungi</taxon>
        <taxon>Dikarya</taxon>
        <taxon>Ascomycota</taxon>
        <taxon>Saccharomycotina</taxon>
        <taxon>Pichiomycetes</taxon>
        <taxon>Debaryomycetaceae</taxon>
        <taxon>Kurtzmaniella</taxon>
    </lineage>
</organism>
<evidence type="ECO:0000313" key="3">
    <source>
        <dbReference type="Proteomes" id="UP001497600"/>
    </source>
</evidence>
<accession>A0ABP0EG75</accession>
<keyword evidence="1" id="KW-0732">Signal</keyword>
<protein>
    <submittedName>
        <fullName evidence="2">Uncharacterized protein</fullName>
    </submittedName>
</protein>
<evidence type="ECO:0000313" key="2">
    <source>
        <dbReference type="EMBL" id="CAK7913734.1"/>
    </source>
</evidence>
<feature type="chain" id="PRO_5046963981" evidence="1">
    <location>
        <begin position="21"/>
        <end position="82"/>
    </location>
</feature>
<proteinExistence type="predicted"/>
<sequence>MNTIQIASNLLATFVEIVFATDGALQVKFEHNTHSYNSELFHARRRSKYLDVTIDQQLCNYTINIIVESPPQEIQCPVLIRD</sequence>
<evidence type="ECO:0000256" key="1">
    <source>
        <dbReference type="SAM" id="SignalP"/>
    </source>
</evidence>
<name>A0ABP0EG75_9ASCO</name>
<reference evidence="2 3" key="1">
    <citation type="submission" date="2024-01" db="EMBL/GenBank/DDBJ databases">
        <authorList>
            <consortium name="Genoscope - CEA"/>
            <person name="William W."/>
        </authorList>
    </citation>
    <scope>NUCLEOTIDE SEQUENCE [LARGE SCALE GENOMIC DNA]</scope>
    <source>
        <strain evidence="2 3">29B2s-10</strain>
    </source>
</reference>
<gene>
    <name evidence="2" type="ORF">CAAN4_F13135</name>
</gene>
<keyword evidence="3" id="KW-1185">Reference proteome</keyword>
<feature type="signal peptide" evidence="1">
    <location>
        <begin position="1"/>
        <end position="20"/>
    </location>
</feature>
<dbReference type="Proteomes" id="UP001497600">
    <property type="component" value="Chromosome F"/>
</dbReference>